<evidence type="ECO:0000256" key="6">
    <source>
        <dbReference type="ARBA" id="ARBA00023136"/>
    </source>
</evidence>
<dbReference type="PANTHER" id="PTHR30069">
    <property type="entry name" value="TONB-DEPENDENT OUTER MEMBRANE RECEPTOR"/>
    <property type="match status" value="1"/>
</dbReference>
<dbReference type="Pfam" id="PF13620">
    <property type="entry name" value="CarboxypepD_reg"/>
    <property type="match status" value="1"/>
</dbReference>
<evidence type="ECO:0000259" key="13">
    <source>
        <dbReference type="Pfam" id="PF07715"/>
    </source>
</evidence>
<keyword evidence="2 8" id="KW-0813">Transport</keyword>
<keyword evidence="14" id="KW-0675">Receptor</keyword>
<organism evidence="14 15">
    <name type="scientific">Kangiella taiwanensis</name>
    <dbReference type="NCBI Taxonomy" id="1079179"/>
    <lineage>
        <taxon>Bacteria</taxon>
        <taxon>Pseudomonadati</taxon>
        <taxon>Pseudomonadota</taxon>
        <taxon>Gammaproteobacteria</taxon>
        <taxon>Kangiellales</taxon>
        <taxon>Kangiellaceae</taxon>
        <taxon>Kangiella</taxon>
    </lineage>
</organism>
<dbReference type="InterPro" id="IPR000531">
    <property type="entry name" value="Beta-barrel_TonB"/>
</dbReference>
<comment type="subcellular location">
    <subcellularLocation>
        <location evidence="1 8">Cell outer membrane</location>
        <topology evidence="1 8">Multi-pass membrane protein</topology>
    </subcellularLocation>
</comment>
<keyword evidence="5 9" id="KW-0798">TonB box</keyword>
<feature type="domain" description="TonB-dependent receptor-like beta-barrel" evidence="12">
    <location>
        <begin position="389"/>
        <end position="753"/>
    </location>
</feature>
<dbReference type="PROSITE" id="PS52016">
    <property type="entry name" value="TONB_DEPENDENT_REC_3"/>
    <property type="match status" value="1"/>
</dbReference>
<keyword evidence="3 8" id="KW-1134">Transmembrane beta strand</keyword>
<evidence type="ECO:0000313" key="15">
    <source>
        <dbReference type="Proteomes" id="UP001501294"/>
    </source>
</evidence>
<feature type="compositionally biased region" description="Acidic residues" evidence="10">
    <location>
        <begin position="301"/>
        <end position="314"/>
    </location>
</feature>
<dbReference type="Gene3D" id="2.60.40.1120">
    <property type="entry name" value="Carboxypeptidase-like, regulatory domain"/>
    <property type="match status" value="1"/>
</dbReference>
<keyword evidence="11" id="KW-0732">Signal</keyword>
<gene>
    <name evidence="14" type="ORF">GCM10023150_08980</name>
</gene>
<evidence type="ECO:0000256" key="3">
    <source>
        <dbReference type="ARBA" id="ARBA00022452"/>
    </source>
</evidence>
<protein>
    <submittedName>
        <fullName evidence="14">TonB-dependent receptor</fullName>
    </submittedName>
</protein>
<evidence type="ECO:0000256" key="8">
    <source>
        <dbReference type="PROSITE-ProRule" id="PRU01360"/>
    </source>
</evidence>
<accession>A0ABP8HXT9</accession>
<dbReference type="Pfam" id="PF07715">
    <property type="entry name" value="Plug"/>
    <property type="match status" value="1"/>
</dbReference>
<name>A0ABP8HXT9_9GAMM</name>
<keyword evidence="7 8" id="KW-0998">Cell outer membrane</keyword>
<sequence length="797" mass="87603">MKLRTLSLLITGILASQSALAAEKNLTGVITGDDNQPLEGVEVHLRAQNLSTTTDASGKFTFEDLEEGRYVLDIKGGSEGHINRSVRHDGTDKSISLTPENAEVLVITGNPLEHSSLEMASPAVIISGEELVKNRGANIGETLAQTPGINLSSFGAGAGRPVIRGQQGNRVTVLSNNSSTQDASNSSPDHWIAAEPLLAERVEVLKGPATLLYGGGAVGGAVNVVDNRIPMHLTDGIEGGFEARAADSATGERSTVGTVTASAGNFAFNIDGFKSETDDYEIPAYAESSFLRAEEAHEHEGETEEEHAEHEEEFGGTLNNTRTDTKGGSFGVSYIGDRGFIGMSYTEFERSYGLPGHAHGHEEEHGHEDEHAHEEEEHGEHEEAVFLDLEQKRYNLKGQLSDPFSGFQNLKFNYSKTDYEHQEIEGDEVSTRFTNDAQELRVEAVHNSWNGWQGAFGLQLSDSDFAAVGAETFIPASNTKNYGIFWLEEVDKGDWHTELGLRLDQQKIDVSSTANFGGAQRDDKAYSFAAGTVWHIDDSWSLPINFALAQRLPSVEELYSNAGRDEDSYVPHLATLSIEVGNENLDKETAQNIDIGLRYHTDEVHASVSLFHNKVSDYIYLEHHEHEEEHDTGGGHDEHEEHSEFPIFEFTQDDATFTGLEAEIDWTFGYQGDSYWKAGLFGDYTRATLDKGGYLPRTPAKRFGGNIGFVQGDLSADFTVIKADDQNQLAEDELPTEGYTLVNMSVGYNVYFDNADLLLFLKGENMGDEEIRDHASFLKDRTTRAGRTFSAGFRLTF</sequence>
<feature type="domain" description="TonB-dependent receptor plug" evidence="13">
    <location>
        <begin position="119"/>
        <end position="221"/>
    </location>
</feature>
<dbReference type="PANTHER" id="PTHR30069:SF40">
    <property type="entry name" value="TONB-DEPENDENT RECEPTOR NMB0964-RELATED"/>
    <property type="match status" value="1"/>
</dbReference>
<comment type="caution">
    <text evidence="14">The sequence shown here is derived from an EMBL/GenBank/DDBJ whole genome shotgun (WGS) entry which is preliminary data.</text>
</comment>
<reference evidence="15" key="1">
    <citation type="journal article" date="2019" name="Int. J. Syst. Evol. Microbiol.">
        <title>The Global Catalogue of Microorganisms (GCM) 10K type strain sequencing project: providing services to taxonomists for standard genome sequencing and annotation.</title>
        <authorList>
            <consortium name="The Broad Institute Genomics Platform"/>
            <consortium name="The Broad Institute Genome Sequencing Center for Infectious Disease"/>
            <person name="Wu L."/>
            <person name="Ma J."/>
        </authorList>
    </citation>
    <scope>NUCLEOTIDE SEQUENCE [LARGE SCALE GENOMIC DNA]</scope>
    <source>
        <strain evidence="15">JCM 17727</strain>
    </source>
</reference>
<keyword evidence="15" id="KW-1185">Reference proteome</keyword>
<dbReference type="SUPFAM" id="SSF49464">
    <property type="entry name" value="Carboxypeptidase regulatory domain-like"/>
    <property type="match status" value="1"/>
</dbReference>
<evidence type="ECO:0000256" key="11">
    <source>
        <dbReference type="SAM" id="SignalP"/>
    </source>
</evidence>
<dbReference type="Gene3D" id="2.40.170.20">
    <property type="entry name" value="TonB-dependent receptor, beta-barrel domain"/>
    <property type="match status" value="1"/>
</dbReference>
<dbReference type="InterPro" id="IPR037066">
    <property type="entry name" value="Plug_dom_sf"/>
</dbReference>
<feature type="compositionally biased region" description="Basic and acidic residues" evidence="10">
    <location>
        <begin position="359"/>
        <end position="382"/>
    </location>
</feature>
<dbReference type="RefSeq" id="WP_223576784.1">
    <property type="nucleotide sequence ID" value="NZ_BAABFU010000001.1"/>
</dbReference>
<feature type="signal peptide" evidence="11">
    <location>
        <begin position="1"/>
        <end position="21"/>
    </location>
</feature>
<dbReference type="InterPro" id="IPR039426">
    <property type="entry name" value="TonB-dep_rcpt-like"/>
</dbReference>
<dbReference type="EMBL" id="BAABFU010000001">
    <property type="protein sequence ID" value="GAA4347017.1"/>
    <property type="molecule type" value="Genomic_DNA"/>
</dbReference>
<dbReference type="SUPFAM" id="SSF56935">
    <property type="entry name" value="Porins"/>
    <property type="match status" value="1"/>
</dbReference>
<proteinExistence type="inferred from homology"/>
<dbReference type="InterPro" id="IPR036942">
    <property type="entry name" value="Beta-barrel_TonB_sf"/>
</dbReference>
<dbReference type="Pfam" id="PF00593">
    <property type="entry name" value="TonB_dep_Rec_b-barrel"/>
    <property type="match status" value="1"/>
</dbReference>
<evidence type="ECO:0000313" key="14">
    <source>
        <dbReference type="EMBL" id="GAA4347017.1"/>
    </source>
</evidence>
<evidence type="ECO:0000256" key="5">
    <source>
        <dbReference type="ARBA" id="ARBA00023077"/>
    </source>
</evidence>
<evidence type="ECO:0000256" key="9">
    <source>
        <dbReference type="RuleBase" id="RU003357"/>
    </source>
</evidence>
<dbReference type="InterPro" id="IPR012910">
    <property type="entry name" value="Plug_dom"/>
</dbReference>
<evidence type="ECO:0000256" key="4">
    <source>
        <dbReference type="ARBA" id="ARBA00022692"/>
    </source>
</evidence>
<keyword evidence="4 8" id="KW-0812">Transmembrane</keyword>
<evidence type="ECO:0000259" key="12">
    <source>
        <dbReference type="Pfam" id="PF00593"/>
    </source>
</evidence>
<dbReference type="Gene3D" id="2.170.130.10">
    <property type="entry name" value="TonB-dependent receptor, plug domain"/>
    <property type="match status" value="1"/>
</dbReference>
<dbReference type="Proteomes" id="UP001501294">
    <property type="component" value="Unassembled WGS sequence"/>
</dbReference>
<dbReference type="InterPro" id="IPR008969">
    <property type="entry name" value="CarboxyPept-like_regulatory"/>
</dbReference>
<evidence type="ECO:0000256" key="7">
    <source>
        <dbReference type="ARBA" id="ARBA00023237"/>
    </source>
</evidence>
<evidence type="ECO:0000256" key="2">
    <source>
        <dbReference type="ARBA" id="ARBA00022448"/>
    </source>
</evidence>
<evidence type="ECO:0000256" key="10">
    <source>
        <dbReference type="SAM" id="MobiDB-lite"/>
    </source>
</evidence>
<keyword evidence="6 8" id="KW-0472">Membrane</keyword>
<feature type="chain" id="PRO_5047516855" evidence="11">
    <location>
        <begin position="22"/>
        <end position="797"/>
    </location>
</feature>
<comment type="similarity">
    <text evidence="8 9">Belongs to the TonB-dependent receptor family.</text>
</comment>
<feature type="region of interest" description="Disordered" evidence="10">
    <location>
        <begin position="353"/>
        <end position="382"/>
    </location>
</feature>
<evidence type="ECO:0000256" key="1">
    <source>
        <dbReference type="ARBA" id="ARBA00004571"/>
    </source>
</evidence>
<feature type="region of interest" description="Disordered" evidence="10">
    <location>
        <begin position="294"/>
        <end position="329"/>
    </location>
</feature>